<dbReference type="AlphaFoldDB" id="A0A841LUL9"/>
<dbReference type="Pfam" id="PF00551">
    <property type="entry name" value="Formyl_trans_N"/>
    <property type="match status" value="1"/>
</dbReference>
<gene>
    <name evidence="6" type="primary">purN</name>
    <name evidence="8" type="ORF">FHS77_000721</name>
</gene>
<dbReference type="CDD" id="cd08645">
    <property type="entry name" value="FMT_core_GART"/>
    <property type="match status" value="1"/>
</dbReference>
<comment type="pathway">
    <text evidence="1 6">Purine metabolism; IMP biosynthesis via de novo pathway; N(2)-formyl-N(1)-(5-phospho-D-ribosyl)glycinamide from N(1)-(5-phospho-D-ribosyl)glycinamide (10-formyl THF route): step 1/1.</text>
</comment>
<dbReference type="PROSITE" id="PS00373">
    <property type="entry name" value="GART"/>
    <property type="match status" value="1"/>
</dbReference>
<dbReference type="GO" id="GO:0004644">
    <property type="term" value="F:phosphoribosylglycinamide formyltransferase activity"/>
    <property type="evidence" value="ECO:0007669"/>
    <property type="project" value="UniProtKB-UniRule"/>
</dbReference>
<feature type="binding site" evidence="6">
    <location>
        <position position="67"/>
    </location>
    <ligand>
        <name>(6R)-10-formyltetrahydrofolate</name>
        <dbReference type="ChEBI" id="CHEBI:195366"/>
    </ligand>
</feature>
<proteinExistence type="inferred from homology"/>
<evidence type="ECO:0000256" key="3">
    <source>
        <dbReference type="ARBA" id="ARBA00022755"/>
    </source>
</evidence>
<evidence type="ECO:0000259" key="7">
    <source>
        <dbReference type="Pfam" id="PF00551"/>
    </source>
</evidence>
<name>A0A841LUL9_9HYPH</name>
<comment type="similarity">
    <text evidence="4 6">Belongs to the GART family.</text>
</comment>
<evidence type="ECO:0000313" key="9">
    <source>
        <dbReference type="Proteomes" id="UP000555393"/>
    </source>
</evidence>
<dbReference type="UniPathway" id="UPA00074">
    <property type="reaction ID" value="UER00126"/>
</dbReference>
<feature type="domain" description="Formyl transferase N-terminal" evidence="7">
    <location>
        <begin position="4"/>
        <end position="184"/>
    </location>
</feature>
<dbReference type="InterPro" id="IPR002376">
    <property type="entry name" value="Formyl_transf_N"/>
</dbReference>
<dbReference type="Proteomes" id="UP000555393">
    <property type="component" value="Unassembled WGS sequence"/>
</dbReference>
<feature type="binding site" evidence="6">
    <location>
        <begin position="92"/>
        <end position="95"/>
    </location>
    <ligand>
        <name>(6R)-10-formyltetrahydrofolate</name>
        <dbReference type="ChEBI" id="CHEBI:195366"/>
    </ligand>
</feature>
<dbReference type="HAMAP" id="MF_01930">
    <property type="entry name" value="PurN"/>
    <property type="match status" value="1"/>
</dbReference>
<dbReference type="GO" id="GO:0005829">
    <property type="term" value="C:cytosol"/>
    <property type="evidence" value="ECO:0007669"/>
    <property type="project" value="TreeGrafter"/>
</dbReference>
<protein>
    <recommendedName>
        <fullName evidence="6">Phosphoribosylglycinamide formyltransferase</fullName>
        <ecNumber evidence="6">2.1.2.2</ecNumber>
    </recommendedName>
    <alternativeName>
        <fullName evidence="6">5'-phosphoribosylglycinamide transformylase</fullName>
    </alternativeName>
    <alternativeName>
        <fullName evidence="6">GAR transformylase</fullName>
        <shortName evidence="6">GART</shortName>
    </alternativeName>
</protein>
<dbReference type="RefSeq" id="WP_184220099.1">
    <property type="nucleotide sequence ID" value="NZ_JACIIU010000002.1"/>
</dbReference>
<organism evidence="8 9">
    <name type="scientific">Paenochrobactrum gallinarii</name>
    <dbReference type="NCBI Taxonomy" id="643673"/>
    <lineage>
        <taxon>Bacteria</taxon>
        <taxon>Pseudomonadati</taxon>
        <taxon>Pseudomonadota</taxon>
        <taxon>Alphaproteobacteria</taxon>
        <taxon>Hyphomicrobiales</taxon>
        <taxon>Brucellaceae</taxon>
        <taxon>Paenochrobactrum</taxon>
    </lineage>
</organism>
<evidence type="ECO:0000256" key="6">
    <source>
        <dbReference type="HAMAP-Rule" id="MF_01930"/>
    </source>
</evidence>
<dbReference type="InterPro" id="IPR036477">
    <property type="entry name" value="Formyl_transf_N_sf"/>
</dbReference>
<dbReference type="EC" id="2.1.2.2" evidence="6"/>
<comment type="catalytic activity">
    <reaction evidence="5 6">
        <text>N(1)-(5-phospho-beta-D-ribosyl)glycinamide + (6R)-10-formyltetrahydrofolate = N(2)-formyl-N(1)-(5-phospho-beta-D-ribosyl)glycinamide + (6S)-5,6,7,8-tetrahydrofolate + H(+)</text>
        <dbReference type="Rhea" id="RHEA:15053"/>
        <dbReference type="ChEBI" id="CHEBI:15378"/>
        <dbReference type="ChEBI" id="CHEBI:57453"/>
        <dbReference type="ChEBI" id="CHEBI:143788"/>
        <dbReference type="ChEBI" id="CHEBI:147286"/>
        <dbReference type="ChEBI" id="CHEBI:195366"/>
        <dbReference type="EC" id="2.1.2.2"/>
    </reaction>
</comment>
<dbReference type="InterPro" id="IPR001555">
    <property type="entry name" value="GART_AS"/>
</dbReference>
<comment type="function">
    <text evidence="6">Catalyzes the transfer of a formyl group from 10-formyltetrahydrofolate to 5-phospho-ribosyl-glycinamide (GAR), producing 5-phospho-ribosyl-N-formylglycinamide (FGAR) and tetrahydrofolate.</text>
</comment>
<keyword evidence="3 6" id="KW-0658">Purine biosynthesis</keyword>
<dbReference type="PANTHER" id="PTHR43369">
    <property type="entry name" value="PHOSPHORIBOSYLGLYCINAMIDE FORMYLTRANSFERASE"/>
    <property type="match status" value="1"/>
</dbReference>
<evidence type="ECO:0000256" key="5">
    <source>
        <dbReference type="ARBA" id="ARBA00047664"/>
    </source>
</evidence>
<sequence length="206" mass="22134">MIKKRVAIFISGGGSNMETLIKAASAPDYPAEIVAVFSDKPQAGGIAKAQAAGVTTYVFARKDFASKQEHEQAILQQLAALNPDIICLAGYMRLLSADFIKPYTGRILNIHPSILPLFAGLDTHQRAIDAGMKIAGCTVHLVTEGMDEGPILAQAAVPVYHDDDKDSLGARVLTVEHQIYPLALKNFINGTFTSATDAERQQILSI</sequence>
<dbReference type="SUPFAM" id="SSF53328">
    <property type="entry name" value="Formyltransferase"/>
    <property type="match status" value="1"/>
</dbReference>
<dbReference type="Gene3D" id="3.40.50.170">
    <property type="entry name" value="Formyl transferase, N-terminal domain"/>
    <property type="match status" value="1"/>
</dbReference>
<keyword evidence="9" id="KW-1185">Reference proteome</keyword>
<feature type="active site" description="Proton donor" evidence="6">
    <location>
        <position position="111"/>
    </location>
</feature>
<reference evidence="8 9" key="1">
    <citation type="submission" date="2020-08" db="EMBL/GenBank/DDBJ databases">
        <title>Genomic Encyclopedia of Type Strains, Phase IV (KMG-IV): sequencing the most valuable type-strain genomes for metagenomic binning, comparative biology and taxonomic classification.</title>
        <authorList>
            <person name="Goeker M."/>
        </authorList>
    </citation>
    <scope>NUCLEOTIDE SEQUENCE [LARGE SCALE GENOMIC DNA]</scope>
    <source>
        <strain evidence="8 9">DSM 22336</strain>
    </source>
</reference>
<feature type="binding site" evidence="6">
    <location>
        <position position="109"/>
    </location>
    <ligand>
        <name>(6R)-10-formyltetrahydrofolate</name>
        <dbReference type="ChEBI" id="CHEBI:195366"/>
    </ligand>
</feature>
<dbReference type="EMBL" id="JACIIU010000002">
    <property type="protein sequence ID" value="MBB6260197.1"/>
    <property type="molecule type" value="Genomic_DNA"/>
</dbReference>
<dbReference type="NCBIfam" id="TIGR00639">
    <property type="entry name" value="PurN"/>
    <property type="match status" value="1"/>
</dbReference>
<feature type="binding site" evidence="6">
    <location>
        <begin position="14"/>
        <end position="16"/>
    </location>
    <ligand>
        <name>N(1)-(5-phospho-beta-D-ribosyl)glycinamide</name>
        <dbReference type="ChEBI" id="CHEBI:143788"/>
    </ligand>
</feature>
<evidence type="ECO:0000256" key="2">
    <source>
        <dbReference type="ARBA" id="ARBA00022679"/>
    </source>
</evidence>
<comment type="caution">
    <text evidence="8">The sequence shown here is derived from an EMBL/GenBank/DDBJ whole genome shotgun (WGS) entry which is preliminary data.</text>
</comment>
<dbReference type="InterPro" id="IPR004607">
    <property type="entry name" value="GART"/>
</dbReference>
<evidence type="ECO:0000313" key="8">
    <source>
        <dbReference type="EMBL" id="MBB6260197.1"/>
    </source>
</evidence>
<feature type="site" description="Raises pKa of active site His" evidence="6">
    <location>
        <position position="147"/>
    </location>
</feature>
<dbReference type="PANTHER" id="PTHR43369:SF2">
    <property type="entry name" value="PHOSPHORIBOSYLGLYCINAMIDE FORMYLTRANSFERASE"/>
    <property type="match status" value="1"/>
</dbReference>
<evidence type="ECO:0000256" key="4">
    <source>
        <dbReference type="ARBA" id="ARBA00038440"/>
    </source>
</evidence>
<dbReference type="GO" id="GO:0006189">
    <property type="term" value="P:'de novo' IMP biosynthetic process"/>
    <property type="evidence" value="ECO:0007669"/>
    <property type="project" value="UniProtKB-UniRule"/>
</dbReference>
<evidence type="ECO:0000256" key="1">
    <source>
        <dbReference type="ARBA" id="ARBA00005054"/>
    </source>
</evidence>
<keyword evidence="2 6" id="KW-0808">Transferase</keyword>
<accession>A0A841LUL9</accession>